<dbReference type="PANTHER" id="PTHR34069:SF2">
    <property type="entry name" value="BETA-KETOACYL-[ACYL-CARRIER-PROTEIN] SYNTHASE III"/>
    <property type="match status" value="1"/>
</dbReference>
<reference evidence="5 7" key="1">
    <citation type="submission" date="2019-07" db="EMBL/GenBank/DDBJ databases">
        <title>Whole genome shotgun sequence of Frigoribacterium faeni NBRC 103066.</title>
        <authorList>
            <person name="Hosoyama A."/>
            <person name="Uohara A."/>
            <person name="Ohji S."/>
            <person name="Ichikawa N."/>
        </authorList>
    </citation>
    <scope>NUCLEOTIDE SEQUENCE [LARGE SCALE GENOMIC DNA]</scope>
    <source>
        <strain evidence="5 7">NBRC 103066</strain>
    </source>
</reference>
<reference evidence="6 8" key="2">
    <citation type="submission" date="2020-07" db="EMBL/GenBank/DDBJ databases">
        <title>Sequencing the genomes of 1000 actinobacteria strains.</title>
        <authorList>
            <person name="Klenk H.-P."/>
        </authorList>
    </citation>
    <scope>NUCLEOTIDE SEQUENCE [LARGE SCALE GENOMIC DNA]</scope>
    <source>
        <strain evidence="6 8">DSM 10309</strain>
    </source>
</reference>
<evidence type="ECO:0000256" key="1">
    <source>
        <dbReference type="ARBA" id="ARBA00022679"/>
    </source>
</evidence>
<dbReference type="GO" id="GO:0044550">
    <property type="term" value="P:secondary metabolite biosynthetic process"/>
    <property type="evidence" value="ECO:0007669"/>
    <property type="project" value="TreeGrafter"/>
</dbReference>
<evidence type="ECO:0000256" key="2">
    <source>
        <dbReference type="ARBA" id="ARBA00023315"/>
    </source>
</evidence>
<name>A0A7W3JJN8_9MICO</name>
<evidence type="ECO:0000313" key="5">
    <source>
        <dbReference type="EMBL" id="GEK82694.1"/>
    </source>
</evidence>
<accession>A0A7W3JJN8</accession>
<dbReference type="Proteomes" id="UP000321154">
    <property type="component" value="Unassembled WGS sequence"/>
</dbReference>
<dbReference type="GO" id="GO:0006633">
    <property type="term" value="P:fatty acid biosynthetic process"/>
    <property type="evidence" value="ECO:0007669"/>
    <property type="project" value="InterPro"/>
</dbReference>
<dbReference type="InterPro" id="IPR013751">
    <property type="entry name" value="ACP_syn_III_N"/>
</dbReference>
<evidence type="ECO:0000259" key="3">
    <source>
        <dbReference type="Pfam" id="PF08541"/>
    </source>
</evidence>
<dbReference type="InterPro" id="IPR013747">
    <property type="entry name" value="ACP_syn_III_C"/>
</dbReference>
<dbReference type="Gene3D" id="3.40.47.10">
    <property type="match status" value="1"/>
</dbReference>
<feature type="domain" description="Beta-ketoacyl-[acyl-carrier-protein] synthase III C-terminal" evidence="3">
    <location>
        <begin position="256"/>
        <end position="344"/>
    </location>
</feature>
<keyword evidence="1 6" id="KW-0808">Transferase</keyword>
<gene>
    <name evidence="6" type="ORF">FB463_002368</name>
    <name evidence="5" type="ORF">FFA01_10030</name>
</gene>
<dbReference type="EMBL" id="BJUV01000007">
    <property type="protein sequence ID" value="GEK82694.1"/>
    <property type="molecule type" value="Genomic_DNA"/>
</dbReference>
<proteinExistence type="predicted"/>
<evidence type="ECO:0000259" key="4">
    <source>
        <dbReference type="Pfam" id="PF08545"/>
    </source>
</evidence>
<dbReference type="RefSeq" id="WP_146853617.1">
    <property type="nucleotide sequence ID" value="NZ_BAAAHR010000006.1"/>
</dbReference>
<protein>
    <submittedName>
        <fullName evidence="5">3-oxoacyl-ACP synthase</fullName>
    </submittedName>
    <submittedName>
        <fullName evidence="6">3-oxoacyl-[acyl-carrier-protein] synthase-3</fullName>
        <ecNumber evidence="6">2.3.1.180</ecNumber>
    </submittedName>
</protein>
<dbReference type="InterPro" id="IPR016039">
    <property type="entry name" value="Thiolase-like"/>
</dbReference>
<dbReference type="AlphaFoldDB" id="A0A7W3JJN8"/>
<organism evidence="6 8">
    <name type="scientific">Frigoribacterium faeni</name>
    <dbReference type="NCBI Taxonomy" id="145483"/>
    <lineage>
        <taxon>Bacteria</taxon>
        <taxon>Bacillati</taxon>
        <taxon>Actinomycetota</taxon>
        <taxon>Actinomycetes</taxon>
        <taxon>Micrococcales</taxon>
        <taxon>Microbacteriaceae</taxon>
        <taxon>Frigoribacterium</taxon>
    </lineage>
</organism>
<evidence type="ECO:0000313" key="6">
    <source>
        <dbReference type="EMBL" id="MBA8814102.1"/>
    </source>
</evidence>
<dbReference type="SUPFAM" id="SSF53901">
    <property type="entry name" value="Thiolase-like"/>
    <property type="match status" value="1"/>
</dbReference>
<dbReference type="OrthoDB" id="9815506at2"/>
<dbReference type="CDD" id="cd00830">
    <property type="entry name" value="KAS_III"/>
    <property type="match status" value="1"/>
</dbReference>
<sequence>MTPTRASSAPAPYAALRAVASYVPPTVVDNAQLNREFAPAVVDRIAAKTGIDRRHVVDGETASDLAVAAAERLLAENAIDRDSIDYLLLCTQSPDFAMPSTSCLVHDRLGLPASAGSLDLAMGCSGYVYALGLAKALIESGQATTVLLLTSDTLTRYLNPADRQLRTIFGDGASASLVTASASSPALTGFAYGTDGSGAEHLIVPGGGLADASGFAPAAMPEARGLEPTGHDLYMNGAEVFTFSLRVVADVVRRSLDRAGVGIVDVDAFVLHQANAFMLETLRKKLGVEPARFVVEMSDVGNTTSSSIPIALEAALANGQIAPGQKVVFVGFGVGLSWGAVVVDL</sequence>
<dbReference type="NCBIfam" id="NF006829">
    <property type="entry name" value="PRK09352.1"/>
    <property type="match status" value="1"/>
</dbReference>
<evidence type="ECO:0000313" key="7">
    <source>
        <dbReference type="Proteomes" id="UP000321154"/>
    </source>
</evidence>
<dbReference type="Pfam" id="PF08545">
    <property type="entry name" value="ACP_syn_III"/>
    <property type="match status" value="1"/>
</dbReference>
<keyword evidence="2 6" id="KW-0012">Acyltransferase</keyword>
<dbReference type="Proteomes" id="UP000522688">
    <property type="component" value="Unassembled WGS sequence"/>
</dbReference>
<comment type="caution">
    <text evidence="6">The sequence shown here is derived from an EMBL/GenBank/DDBJ whole genome shotgun (WGS) entry which is preliminary data.</text>
</comment>
<dbReference type="Pfam" id="PF08541">
    <property type="entry name" value="ACP_syn_III_C"/>
    <property type="match status" value="1"/>
</dbReference>
<dbReference type="EMBL" id="JACGWW010000003">
    <property type="protein sequence ID" value="MBA8814102.1"/>
    <property type="molecule type" value="Genomic_DNA"/>
</dbReference>
<dbReference type="EC" id="2.3.1.180" evidence="6"/>
<dbReference type="GO" id="GO:0033818">
    <property type="term" value="F:beta-ketoacyl-acyl-carrier-protein synthase III activity"/>
    <property type="evidence" value="ECO:0007669"/>
    <property type="project" value="UniProtKB-EC"/>
</dbReference>
<feature type="domain" description="Beta-ketoacyl-[acyl-carrier-protein] synthase III N-terminal" evidence="4">
    <location>
        <begin position="118"/>
        <end position="196"/>
    </location>
</feature>
<dbReference type="PANTHER" id="PTHR34069">
    <property type="entry name" value="3-OXOACYL-[ACYL-CARRIER-PROTEIN] SYNTHASE 3"/>
    <property type="match status" value="1"/>
</dbReference>
<evidence type="ECO:0000313" key="8">
    <source>
        <dbReference type="Proteomes" id="UP000522688"/>
    </source>
</evidence>
<dbReference type="GO" id="GO:0004315">
    <property type="term" value="F:3-oxoacyl-[acyl-carrier-protein] synthase activity"/>
    <property type="evidence" value="ECO:0007669"/>
    <property type="project" value="InterPro"/>
</dbReference>
<keyword evidence="7" id="KW-1185">Reference proteome</keyword>